<evidence type="ECO:0000256" key="5">
    <source>
        <dbReference type="ARBA" id="ARBA00023136"/>
    </source>
</evidence>
<dbReference type="GO" id="GO:0005886">
    <property type="term" value="C:plasma membrane"/>
    <property type="evidence" value="ECO:0007669"/>
    <property type="project" value="TreeGrafter"/>
</dbReference>
<evidence type="ECO:0000256" key="4">
    <source>
        <dbReference type="ARBA" id="ARBA00023040"/>
    </source>
</evidence>
<dbReference type="Proteomes" id="UP001195483">
    <property type="component" value="Unassembled WGS sequence"/>
</dbReference>
<dbReference type="Gene3D" id="1.20.1070.10">
    <property type="entry name" value="Rhodopsin 7-helix transmembrane proteins"/>
    <property type="match status" value="1"/>
</dbReference>
<dbReference type="PANTHER" id="PTHR24243">
    <property type="entry name" value="G-PROTEIN COUPLED RECEPTOR"/>
    <property type="match status" value="1"/>
</dbReference>
<feature type="transmembrane region" description="Helical" evidence="8">
    <location>
        <begin position="72"/>
        <end position="90"/>
    </location>
</feature>
<evidence type="ECO:0000313" key="11">
    <source>
        <dbReference type="Proteomes" id="UP001195483"/>
    </source>
</evidence>
<feature type="domain" description="G-protein coupled receptors family 1 profile" evidence="9">
    <location>
        <begin position="51"/>
        <end position="319"/>
    </location>
</feature>
<evidence type="ECO:0000256" key="6">
    <source>
        <dbReference type="ARBA" id="ARBA00023170"/>
    </source>
</evidence>
<dbReference type="Pfam" id="PF00001">
    <property type="entry name" value="7tm_1"/>
    <property type="match status" value="1"/>
</dbReference>
<evidence type="ECO:0000313" key="10">
    <source>
        <dbReference type="EMBL" id="KAK3595154.1"/>
    </source>
</evidence>
<sequence>MQNNTTDVIANWPTSNISYPSKVKILEMVAPTALIIDRVISPLWYCLGFIGNIITVKIWLSRKVRRTNPSAIYFGTLAIVQFIYLVFHIIMELQIAWDIQTYERPHLCKVFNFLFISPQYLVPLLVLGFTVERYIAVCHPFMKENLCTVTRAKIVIVCFSLCSLVLGSIQTYTWEYSSVISGCTIVNEEFHTIWTWLTESILFFLAPAMVLVINILVIREIRRLSVEGAVRLPNQQTSGTSNVVSTITLLCVSFYFICTLLPATIVYALQSAIRQGDPTLPIPEWVNDPIWKNYFKYLTIRKVVEEICLSNYAAYFFIYFLTGVFFRRECLKLFKLRRLLVKSRLNHNGSSEYSLVQSKTMATEVTLTTPC</sequence>
<reference evidence="10" key="1">
    <citation type="journal article" date="2021" name="Genome Biol. Evol.">
        <title>A High-Quality Reference Genome for a Parasitic Bivalve with Doubly Uniparental Inheritance (Bivalvia: Unionida).</title>
        <authorList>
            <person name="Smith C.H."/>
        </authorList>
    </citation>
    <scope>NUCLEOTIDE SEQUENCE</scope>
    <source>
        <strain evidence="10">CHS0354</strain>
    </source>
</reference>
<dbReference type="SUPFAM" id="SSF81321">
    <property type="entry name" value="Family A G protein-coupled receptor-like"/>
    <property type="match status" value="1"/>
</dbReference>
<dbReference type="PANTHER" id="PTHR24243:SF233">
    <property type="entry name" value="THYROTROPIN-RELEASING HORMONE RECEPTOR"/>
    <property type="match status" value="1"/>
</dbReference>
<evidence type="ECO:0000259" key="9">
    <source>
        <dbReference type="PROSITE" id="PS50262"/>
    </source>
</evidence>
<name>A0AAE0VZ43_9BIVA</name>
<keyword evidence="4" id="KW-0297">G-protein coupled receptor</keyword>
<accession>A0AAE0VZ43</accession>
<comment type="subcellular location">
    <subcellularLocation>
        <location evidence="1">Membrane</location>
        <topology evidence="1">Multi-pass membrane protein</topology>
    </subcellularLocation>
</comment>
<gene>
    <name evidence="10" type="ORF">CHS0354_028590</name>
</gene>
<evidence type="ECO:0000256" key="8">
    <source>
        <dbReference type="SAM" id="Phobius"/>
    </source>
</evidence>
<feature type="transmembrane region" description="Helical" evidence="8">
    <location>
        <begin position="110"/>
        <end position="131"/>
    </location>
</feature>
<dbReference type="InterPro" id="IPR000276">
    <property type="entry name" value="GPCR_Rhodpsn"/>
</dbReference>
<dbReference type="AlphaFoldDB" id="A0AAE0VZ43"/>
<dbReference type="InterPro" id="IPR017452">
    <property type="entry name" value="GPCR_Rhodpsn_7TM"/>
</dbReference>
<dbReference type="EMBL" id="JAEAOA010001708">
    <property type="protein sequence ID" value="KAK3595154.1"/>
    <property type="molecule type" value="Genomic_DNA"/>
</dbReference>
<feature type="transmembrane region" description="Helical" evidence="8">
    <location>
        <begin position="42"/>
        <end position="60"/>
    </location>
</feature>
<comment type="caution">
    <text evidence="10">The sequence shown here is derived from an EMBL/GenBank/DDBJ whole genome shotgun (WGS) entry which is preliminary data.</text>
</comment>
<keyword evidence="5 8" id="KW-0472">Membrane</keyword>
<reference evidence="10" key="3">
    <citation type="submission" date="2023-05" db="EMBL/GenBank/DDBJ databases">
        <authorList>
            <person name="Smith C.H."/>
        </authorList>
    </citation>
    <scope>NUCLEOTIDE SEQUENCE</scope>
    <source>
        <strain evidence="10">CHS0354</strain>
        <tissue evidence="10">Mantle</tissue>
    </source>
</reference>
<dbReference type="GO" id="GO:0004930">
    <property type="term" value="F:G protein-coupled receptor activity"/>
    <property type="evidence" value="ECO:0007669"/>
    <property type="project" value="UniProtKB-KW"/>
</dbReference>
<feature type="transmembrane region" description="Helical" evidence="8">
    <location>
        <begin position="312"/>
        <end position="328"/>
    </location>
</feature>
<reference evidence="10" key="2">
    <citation type="journal article" date="2021" name="Genome Biol. Evol.">
        <title>Developing a high-quality reference genome for a parasitic bivalve with doubly uniparental inheritance (Bivalvia: Unionida).</title>
        <authorList>
            <person name="Smith C.H."/>
        </authorList>
    </citation>
    <scope>NUCLEOTIDE SEQUENCE</scope>
    <source>
        <strain evidence="10">CHS0354</strain>
        <tissue evidence="10">Mantle</tissue>
    </source>
</reference>
<keyword evidence="3 8" id="KW-1133">Transmembrane helix</keyword>
<evidence type="ECO:0000256" key="7">
    <source>
        <dbReference type="ARBA" id="ARBA00023224"/>
    </source>
</evidence>
<evidence type="ECO:0000256" key="1">
    <source>
        <dbReference type="ARBA" id="ARBA00004141"/>
    </source>
</evidence>
<organism evidence="10 11">
    <name type="scientific">Potamilus streckersoni</name>
    <dbReference type="NCBI Taxonomy" id="2493646"/>
    <lineage>
        <taxon>Eukaryota</taxon>
        <taxon>Metazoa</taxon>
        <taxon>Spiralia</taxon>
        <taxon>Lophotrochozoa</taxon>
        <taxon>Mollusca</taxon>
        <taxon>Bivalvia</taxon>
        <taxon>Autobranchia</taxon>
        <taxon>Heteroconchia</taxon>
        <taxon>Palaeoheterodonta</taxon>
        <taxon>Unionida</taxon>
        <taxon>Unionoidea</taxon>
        <taxon>Unionidae</taxon>
        <taxon>Ambleminae</taxon>
        <taxon>Lampsilini</taxon>
        <taxon>Potamilus</taxon>
    </lineage>
</organism>
<keyword evidence="7" id="KW-0807">Transducer</keyword>
<evidence type="ECO:0000256" key="2">
    <source>
        <dbReference type="ARBA" id="ARBA00022692"/>
    </source>
</evidence>
<evidence type="ECO:0000256" key="3">
    <source>
        <dbReference type="ARBA" id="ARBA00022989"/>
    </source>
</evidence>
<keyword evidence="6" id="KW-0675">Receptor</keyword>
<protein>
    <recommendedName>
        <fullName evidence="9">G-protein coupled receptors family 1 profile domain-containing protein</fullName>
    </recommendedName>
</protein>
<feature type="transmembrane region" description="Helical" evidence="8">
    <location>
        <begin position="239"/>
        <end position="269"/>
    </location>
</feature>
<keyword evidence="11" id="KW-1185">Reference proteome</keyword>
<keyword evidence="2 8" id="KW-0812">Transmembrane</keyword>
<dbReference type="PROSITE" id="PS50262">
    <property type="entry name" value="G_PROTEIN_RECEP_F1_2"/>
    <property type="match status" value="1"/>
</dbReference>
<feature type="transmembrane region" description="Helical" evidence="8">
    <location>
        <begin position="193"/>
        <end position="218"/>
    </location>
</feature>
<proteinExistence type="predicted"/>
<feature type="transmembrane region" description="Helical" evidence="8">
    <location>
        <begin position="152"/>
        <end position="173"/>
    </location>
</feature>